<gene>
    <name evidence="1" type="ORF">C0601_00855</name>
</gene>
<evidence type="ECO:0000313" key="1">
    <source>
        <dbReference type="EMBL" id="PLX19746.1"/>
    </source>
</evidence>
<dbReference type="EMBL" id="PKTG01000019">
    <property type="protein sequence ID" value="PLX19746.1"/>
    <property type="molecule type" value="Genomic_DNA"/>
</dbReference>
<comment type="caution">
    <text evidence="1">The sequence shown here is derived from an EMBL/GenBank/DDBJ whole genome shotgun (WGS) entry which is preliminary data.</text>
</comment>
<reference evidence="1 2" key="1">
    <citation type="submission" date="2017-11" db="EMBL/GenBank/DDBJ databases">
        <title>Genome-resolved metagenomics identifies genetic mobility, metabolic interactions, and unexpected diversity in perchlorate-reducing communities.</title>
        <authorList>
            <person name="Barnum T.P."/>
            <person name="Figueroa I.A."/>
            <person name="Carlstrom C.I."/>
            <person name="Lucas L.N."/>
            <person name="Engelbrektson A.L."/>
            <person name="Coates J.D."/>
        </authorList>
    </citation>
    <scope>NUCLEOTIDE SEQUENCE [LARGE SCALE GENOMIC DNA]</scope>
    <source>
        <strain evidence="1">BM706</strain>
    </source>
</reference>
<dbReference type="Pfam" id="PF11392">
    <property type="entry name" value="AllH"/>
    <property type="match status" value="1"/>
</dbReference>
<dbReference type="Proteomes" id="UP000234857">
    <property type="component" value="Unassembled WGS sequence"/>
</dbReference>
<dbReference type="AlphaFoldDB" id="A0A2N5ZM64"/>
<name>A0A2N5ZM64_MUIH1</name>
<protein>
    <recommendedName>
        <fullName evidence="3">DUF2877 domain-containing protein</fullName>
    </recommendedName>
</protein>
<evidence type="ECO:0008006" key="3">
    <source>
        <dbReference type="Google" id="ProtNLM"/>
    </source>
</evidence>
<accession>A0A2N5ZM64</accession>
<evidence type="ECO:0000313" key="2">
    <source>
        <dbReference type="Proteomes" id="UP000234857"/>
    </source>
</evidence>
<dbReference type="InterPro" id="IPR021530">
    <property type="entry name" value="AllH-like"/>
</dbReference>
<organism evidence="1 2">
    <name type="scientific">Muiribacterium halophilum</name>
    <dbReference type="NCBI Taxonomy" id="2053465"/>
    <lineage>
        <taxon>Bacteria</taxon>
        <taxon>Candidatus Muiribacteriota</taxon>
        <taxon>Candidatus Muiribacteriia</taxon>
        <taxon>Candidatus Muiribacteriales</taxon>
        <taxon>Candidatus Muiribacteriaceae</taxon>
        <taxon>Candidatus Muiribacterium</taxon>
    </lineage>
</organism>
<sequence length="291" mass="33737">MEKTNNIFEINIEKHLSRVLFRQNSKAQVLSKTENSVFIKTDSGKFITFCCGKNKEPNPQTVVFSKKIPEFFNKNNSFYFDKIGLKSEKDRIDFRKNDFSQNHVSSIKWERINKENVKKIKNWLVNKPFEGMTEIFCEEESSFKIFLKPFLKDLKQAFYNGNNSAFFNILTNMSGAGPGLTPATDDFICGILIVLSILNNSNLLSKEWKVPKLRILRDTKGKTNHLSWNFIKISLSGFISTWQYELLKDIENDLKENILDNIDYGSTSGRDITTGIYFMLQLVSERRSVNE</sequence>
<proteinExistence type="predicted"/>